<accession>A0A1R3JQN4</accession>
<keyword evidence="4" id="KW-0862">Zinc</keyword>
<dbReference type="GO" id="GO:0008270">
    <property type="term" value="F:zinc ion binding"/>
    <property type="evidence" value="ECO:0007669"/>
    <property type="project" value="UniProtKB-KW"/>
</dbReference>
<dbReference type="OrthoDB" id="938199at2759"/>
<evidence type="ECO:0000256" key="3">
    <source>
        <dbReference type="ARBA" id="ARBA00022771"/>
    </source>
</evidence>
<sequence>MQWEKEIEGVLHLKHKFHEHALAWVDINQSEEKAGGAYCKGCGQVVSGPCFSCANSNCNYHLHQKCARAPSEIDHHPLHLEHPRISFALREGTRHGYPPDYACALCKEKSNVFFYECRYYNCYFCLDINCALYLLNKVGENFYHSKDETHQLAFILFENHHKDNKLNKTVSCYWCHEPLADSDSTYIYVSAECKFQLHKRCFDKLPTQIDHPCHRIHPLILEFDNKNRRFCKLCQKGDAMHFFYYHCSPCNFDIHLQCIWPRHVIEDKKHYEHPFTLLWRQDSFTCDACGTNGDFASYVCCTCHIYVHEKCVLLPRTIKISRHDHPLSHKYLLNTKQLDCQVCFDPVKTEFGHYHCLEAADNCSYVAHVECATGDPSLYDVIDHDENYVGDEDMKDCSSFRVIDGDATKIRHFLHDEDEHDLVLLVLDDQMKQHEDSHRCCDGCMVSISGSSADPPFYYSCLKCDFLLHKGCAELPKKKHHWYHRFLATLQSDKDDFFWCQLCDHQYTGFYYDNTNLQFCLRCAKTPNIIKSGQVHKHKVFFDHKCRGRCNACGRNIGPYGAFRCKDCSSFKLDFACITLPPTVENKTVCDQHSLQLITYGTEEEEEEEEEAYCDICEICERKRDPKHWYYKCATCDTSAHPNCVLGQHPFIKTATRYRWRYCRNGHEMRFARKKIYEYPPQCFRCGKHCPDLFFECAPCNYIIHWECP</sequence>
<keyword evidence="1" id="KW-0479">Metal-binding</keyword>
<keyword evidence="7" id="KW-1185">Reference proteome</keyword>
<protein>
    <submittedName>
        <fullName evidence="6">Zinc finger, PHD-type</fullName>
    </submittedName>
</protein>
<dbReference type="PANTHER" id="PTHR32410">
    <property type="entry name" value="CYSTEINE/HISTIDINE-RICH C1 DOMAIN FAMILY PROTEIN"/>
    <property type="match status" value="1"/>
</dbReference>
<dbReference type="SUPFAM" id="SSF57889">
    <property type="entry name" value="Cysteine-rich domain"/>
    <property type="match status" value="6"/>
</dbReference>
<dbReference type="InterPro" id="IPR053192">
    <property type="entry name" value="Vacuole_Formation_Reg"/>
</dbReference>
<dbReference type="PANTHER" id="PTHR32410:SF216">
    <property type="entry name" value="PHORBOL-ESTER_DAG-TYPE DOMAIN-CONTAINING PROTEIN"/>
    <property type="match status" value="1"/>
</dbReference>
<dbReference type="Pfam" id="PF03107">
    <property type="entry name" value="C1_2"/>
    <property type="match status" value="3"/>
</dbReference>
<evidence type="ECO:0000313" key="6">
    <source>
        <dbReference type="EMBL" id="OMO97222.1"/>
    </source>
</evidence>
<organism evidence="6 7">
    <name type="scientific">Corchorus olitorius</name>
    <dbReference type="NCBI Taxonomy" id="93759"/>
    <lineage>
        <taxon>Eukaryota</taxon>
        <taxon>Viridiplantae</taxon>
        <taxon>Streptophyta</taxon>
        <taxon>Embryophyta</taxon>
        <taxon>Tracheophyta</taxon>
        <taxon>Spermatophyta</taxon>
        <taxon>Magnoliopsida</taxon>
        <taxon>eudicotyledons</taxon>
        <taxon>Gunneridae</taxon>
        <taxon>Pentapetalae</taxon>
        <taxon>rosids</taxon>
        <taxon>malvids</taxon>
        <taxon>Malvales</taxon>
        <taxon>Malvaceae</taxon>
        <taxon>Grewioideae</taxon>
        <taxon>Apeibeae</taxon>
        <taxon>Corchorus</taxon>
    </lineage>
</organism>
<dbReference type="SMART" id="SM00249">
    <property type="entry name" value="PHD"/>
    <property type="match status" value="4"/>
</dbReference>
<dbReference type="InterPro" id="IPR004146">
    <property type="entry name" value="DC1"/>
</dbReference>
<dbReference type="STRING" id="93759.A0A1R3JQN4"/>
<feature type="domain" description="Zinc finger PHD-type" evidence="5">
    <location>
        <begin position="440"/>
        <end position="504"/>
    </location>
</feature>
<dbReference type="InterPro" id="IPR001965">
    <property type="entry name" value="Znf_PHD"/>
</dbReference>
<feature type="domain" description="Zinc finger PHD-type" evidence="5">
    <location>
        <begin position="38"/>
        <end position="107"/>
    </location>
</feature>
<feature type="domain" description="Zinc finger PHD-type" evidence="5">
    <location>
        <begin position="616"/>
        <end position="690"/>
    </location>
</feature>
<proteinExistence type="predicted"/>
<evidence type="ECO:0000256" key="4">
    <source>
        <dbReference type="ARBA" id="ARBA00022833"/>
    </source>
</evidence>
<name>A0A1R3JQN4_9ROSI</name>
<feature type="domain" description="Zinc finger PHD-type" evidence="5">
    <location>
        <begin position="285"/>
        <end position="344"/>
    </location>
</feature>
<dbReference type="AlphaFoldDB" id="A0A1R3JQN4"/>
<keyword evidence="3" id="KW-0863">Zinc-finger</keyword>
<dbReference type="InterPro" id="IPR046349">
    <property type="entry name" value="C1-like_sf"/>
</dbReference>
<dbReference type="EMBL" id="AWUE01015459">
    <property type="protein sequence ID" value="OMO97222.1"/>
    <property type="molecule type" value="Genomic_DNA"/>
</dbReference>
<reference evidence="7" key="1">
    <citation type="submission" date="2013-09" db="EMBL/GenBank/DDBJ databases">
        <title>Corchorus olitorius genome sequencing.</title>
        <authorList>
            <person name="Alam M."/>
            <person name="Haque M.S."/>
            <person name="Islam M.S."/>
            <person name="Emdad E.M."/>
            <person name="Islam M.M."/>
            <person name="Ahmed B."/>
            <person name="Halim A."/>
            <person name="Hossen Q.M.M."/>
            <person name="Hossain M.Z."/>
            <person name="Ahmed R."/>
            <person name="Khan M.M."/>
            <person name="Islam R."/>
            <person name="Rashid M.M."/>
            <person name="Khan S.A."/>
            <person name="Rahman M.S."/>
            <person name="Alam M."/>
            <person name="Yahiya A.S."/>
            <person name="Khan M.S."/>
            <person name="Azam M.S."/>
            <person name="Haque T."/>
            <person name="Lashkar M.Z.H."/>
            <person name="Akhand A.I."/>
            <person name="Morshed G."/>
            <person name="Roy S."/>
            <person name="Uddin K.S."/>
            <person name="Rabeya T."/>
            <person name="Hossain A.S."/>
            <person name="Chowdhury A."/>
            <person name="Snigdha A.R."/>
            <person name="Mortoza M.S."/>
            <person name="Matin S.A."/>
            <person name="Hoque S.M.E."/>
            <person name="Islam M.K."/>
            <person name="Roy D.K."/>
            <person name="Haider R."/>
            <person name="Moosa M.M."/>
            <person name="Elias S.M."/>
            <person name="Hasan A.M."/>
            <person name="Jahan S."/>
            <person name="Shafiuddin M."/>
            <person name="Mahmood N."/>
            <person name="Shommy N.S."/>
        </authorList>
    </citation>
    <scope>NUCLEOTIDE SEQUENCE [LARGE SCALE GENOMIC DNA]</scope>
    <source>
        <strain evidence="7">cv. O-4</strain>
    </source>
</reference>
<dbReference type="Proteomes" id="UP000187203">
    <property type="component" value="Unassembled WGS sequence"/>
</dbReference>
<evidence type="ECO:0000256" key="2">
    <source>
        <dbReference type="ARBA" id="ARBA00022737"/>
    </source>
</evidence>
<evidence type="ECO:0000313" key="7">
    <source>
        <dbReference type="Proteomes" id="UP000187203"/>
    </source>
</evidence>
<gene>
    <name evidence="6" type="ORF">COLO4_14781</name>
</gene>
<evidence type="ECO:0000256" key="1">
    <source>
        <dbReference type="ARBA" id="ARBA00022723"/>
    </source>
</evidence>
<keyword evidence="2" id="KW-0677">Repeat</keyword>
<comment type="caution">
    <text evidence="6">The sequence shown here is derived from an EMBL/GenBank/DDBJ whole genome shotgun (WGS) entry which is preliminary data.</text>
</comment>
<evidence type="ECO:0000259" key="5">
    <source>
        <dbReference type="SMART" id="SM00249"/>
    </source>
</evidence>